<dbReference type="Proteomes" id="UP000289738">
    <property type="component" value="Chromosome B06"/>
</dbReference>
<feature type="compositionally biased region" description="Polar residues" evidence="1">
    <location>
        <begin position="205"/>
        <end position="214"/>
    </location>
</feature>
<evidence type="ECO:0000256" key="1">
    <source>
        <dbReference type="SAM" id="MobiDB-lite"/>
    </source>
</evidence>
<evidence type="ECO:0000313" key="3">
    <source>
        <dbReference type="Proteomes" id="UP000289738"/>
    </source>
</evidence>
<name>A0A444YPA4_ARAHY</name>
<keyword evidence="3" id="KW-1185">Reference proteome</keyword>
<gene>
    <name evidence="2" type="ORF">Ahy_B06g083126</name>
</gene>
<evidence type="ECO:0008006" key="4">
    <source>
        <dbReference type="Google" id="ProtNLM"/>
    </source>
</evidence>
<reference evidence="2 3" key="1">
    <citation type="submission" date="2019-01" db="EMBL/GenBank/DDBJ databases">
        <title>Sequencing of cultivated peanut Arachis hypogaea provides insights into genome evolution and oil improvement.</title>
        <authorList>
            <person name="Chen X."/>
        </authorList>
    </citation>
    <scope>NUCLEOTIDE SEQUENCE [LARGE SCALE GENOMIC DNA]</scope>
    <source>
        <strain evidence="3">cv. Fuhuasheng</strain>
        <tissue evidence="2">Leaves</tissue>
    </source>
</reference>
<comment type="caution">
    <text evidence="2">The sequence shown here is derived from an EMBL/GenBank/DDBJ whole genome shotgun (WGS) entry which is preliminary data.</text>
</comment>
<dbReference type="PANTHER" id="PTHR33623:SF5">
    <property type="entry name" value="HISTONE-LYSINE N-METHYLTRANSFERASE SETD1B-LIKE PROTEIN"/>
    <property type="match status" value="1"/>
</dbReference>
<dbReference type="AlphaFoldDB" id="A0A444YPA4"/>
<feature type="compositionally biased region" description="Basic and acidic residues" evidence="1">
    <location>
        <begin position="232"/>
        <end position="244"/>
    </location>
</feature>
<dbReference type="Gramene" id="arahy.Tifrunner.gnm2.ann2.Ah16g287400.1">
    <property type="protein sequence ID" value="arahy.Tifrunner.gnm2.ann2.Ah16g287400.1-CDS"/>
    <property type="gene ID" value="arahy.Tifrunner.gnm2.ann2.Ah16g287400"/>
</dbReference>
<proteinExistence type="predicted"/>
<dbReference type="PANTHER" id="PTHR33623">
    <property type="entry name" value="OS04G0572500 PROTEIN"/>
    <property type="match status" value="1"/>
</dbReference>
<feature type="region of interest" description="Disordered" evidence="1">
    <location>
        <begin position="205"/>
        <end position="287"/>
    </location>
</feature>
<dbReference type="STRING" id="3818.A0A444YPA4"/>
<organism evidence="2 3">
    <name type="scientific">Arachis hypogaea</name>
    <name type="common">Peanut</name>
    <dbReference type="NCBI Taxonomy" id="3818"/>
    <lineage>
        <taxon>Eukaryota</taxon>
        <taxon>Viridiplantae</taxon>
        <taxon>Streptophyta</taxon>
        <taxon>Embryophyta</taxon>
        <taxon>Tracheophyta</taxon>
        <taxon>Spermatophyta</taxon>
        <taxon>Magnoliopsida</taxon>
        <taxon>eudicotyledons</taxon>
        <taxon>Gunneridae</taxon>
        <taxon>Pentapetalae</taxon>
        <taxon>rosids</taxon>
        <taxon>fabids</taxon>
        <taxon>Fabales</taxon>
        <taxon>Fabaceae</taxon>
        <taxon>Papilionoideae</taxon>
        <taxon>50 kb inversion clade</taxon>
        <taxon>dalbergioids sensu lato</taxon>
        <taxon>Dalbergieae</taxon>
        <taxon>Pterocarpus clade</taxon>
        <taxon>Arachis</taxon>
    </lineage>
</organism>
<protein>
    <recommendedName>
        <fullName evidence="4">DUF4378 domain-containing protein</fullName>
    </recommendedName>
</protein>
<dbReference type="OrthoDB" id="1918879at2759"/>
<sequence>MGHKSMLQELLKEEQEPFLLNKYISDRRTHMKTTTTTLVNNKQRSTTFPLNLCKNACFSTSTTTTTTKSPLLEFPSPNNNKKPIFLHIPSRTAALLLEAALRIHKHKKTNHGFGLLGSFFRRLKQNRRKHKLKVSSLKDRENVINRSYELGFRCSYSVWSESNDDESLDMETSSSTSTNFDDHHHHHIIHNGGFFESPFRFVLQKSPSSSSGLNTPELPSPPPSSPQTPHTTQDKESNGGESVHKFQSGELEEEDKEQCSPVSVLDPPFEDDDEAHGNDEEDENEEHGFDLECSYAIMQRTKQQLLYKLRRFEKLAGLDPVELEKIMLDQEEEEDETVMEDDGYVYEASEALSCKENGLIEQVFEALFESSRLQFPEGLKRLVSDVIAEEEREIECLEDYNHRDMVVRKVCKRMELWKQVESNTIDMMIEEDFTREEENGWKKKNVDQIRDMAGELELAIFGFLVEEFSEELEC</sequence>
<dbReference type="EMBL" id="SDMP01000016">
    <property type="protein sequence ID" value="RYR03794.1"/>
    <property type="molecule type" value="Genomic_DNA"/>
</dbReference>
<evidence type="ECO:0000313" key="2">
    <source>
        <dbReference type="EMBL" id="RYR03794.1"/>
    </source>
</evidence>
<feature type="compositionally biased region" description="Acidic residues" evidence="1">
    <location>
        <begin position="268"/>
        <end position="285"/>
    </location>
</feature>
<accession>A0A444YPA4</accession>